<sequence length="109" mass="11838">ALFLLRIFMARAHRYIIYASVVCILVMSFVYLFIVLFQCSPISHFYGQVLGQPGTCVDQNIVPGATTAFSVVSAAVDFVLALMPIAILWNVRLGKPTKFGIAALGTGIL</sequence>
<keyword evidence="9" id="KW-1185">Reference proteome</keyword>
<dbReference type="PANTHER" id="PTHR33048:SF96">
    <property type="entry name" value="INTEGRAL MEMBRANE PROTEIN"/>
    <property type="match status" value="1"/>
</dbReference>
<feature type="non-terminal residue" evidence="8">
    <location>
        <position position="1"/>
    </location>
</feature>
<evidence type="ECO:0000256" key="6">
    <source>
        <dbReference type="SAM" id="Phobius"/>
    </source>
</evidence>
<dbReference type="InterPro" id="IPR052337">
    <property type="entry name" value="SAT4-like"/>
</dbReference>
<reference evidence="8" key="1">
    <citation type="submission" date="2023-06" db="EMBL/GenBank/DDBJ databases">
        <title>Genome-scale phylogeny and comparative genomics of the fungal order Sordariales.</title>
        <authorList>
            <consortium name="Lawrence Berkeley National Laboratory"/>
            <person name="Hensen N."/>
            <person name="Bonometti L."/>
            <person name="Westerberg I."/>
            <person name="Brannstrom I.O."/>
            <person name="Guillou S."/>
            <person name="Cros-Aarteil S."/>
            <person name="Calhoun S."/>
            <person name="Haridas S."/>
            <person name="Kuo A."/>
            <person name="Mondo S."/>
            <person name="Pangilinan J."/>
            <person name="Riley R."/>
            <person name="LaButti K."/>
            <person name="Andreopoulos B."/>
            <person name="Lipzen A."/>
            <person name="Chen C."/>
            <person name="Yanf M."/>
            <person name="Daum C."/>
            <person name="Ng V."/>
            <person name="Clum A."/>
            <person name="Steindorff A."/>
            <person name="Ohm R."/>
            <person name="Martin F."/>
            <person name="Silar P."/>
            <person name="Natvig D."/>
            <person name="Lalanne C."/>
            <person name="Gautier V."/>
            <person name="Ament-velasquez S.L."/>
            <person name="Kruys A."/>
            <person name="Hutchinson M.I."/>
            <person name="Powell A.J."/>
            <person name="Barry K."/>
            <person name="Miller A.N."/>
            <person name="Grigoriev I.V."/>
            <person name="Debuchy R."/>
            <person name="Gladieux P."/>
            <person name="Thoren M.H."/>
            <person name="Johannesson H."/>
        </authorList>
    </citation>
    <scope>NUCLEOTIDE SEQUENCE</scope>
    <source>
        <strain evidence="8">SMH2392-1A</strain>
    </source>
</reference>
<dbReference type="EMBL" id="JAUIRO010000008">
    <property type="protein sequence ID" value="KAK0703817.1"/>
    <property type="molecule type" value="Genomic_DNA"/>
</dbReference>
<accession>A0AA39ZUB0</accession>
<dbReference type="Pfam" id="PF20684">
    <property type="entry name" value="Fung_rhodopsin"/>
    <property type="match status" value="1"/>
</dbReference>
<comment type="caution">
    <text evidence="8">The sequence shown here is derived from an EMBL/GenBank/DDBJ whole genome shotgun (WGS) entry which is preliminary data.</text>
</comment>
<evidence type="ECO:0000313" key="8">
    <source>
        <dbReference type="EMBL" id="KAK0703817.1"/>
    </source>
</evidence>
<evidence type="ECO:0000256" key="2">
    <source>
        <dbReference type="ARBA" id="ARBA00022692"/>
    </source>
</evidence>
<gene>
    <name evidence="8" type="ORF">B0T26DRAFT_658684</name>
</gene>
<proteinExistence type="inferred from homology"/>
<comment type="subcellular location">
    <subcellularLocation>
        <location evidence="1">Membrane</location>
        <topology evidence="1">Multi-pass membrane protein</topology>
    </subcellularLocation>
</comment>
<evidence type="ECO:0000256" key="4">
    <source>
        <dbReference type="ARBA" id="ARBA00023136"/>
    </source>
</evidence>
<feature type="domain" description="Rhodopsin" evidence="7">
    <location>
        <begin position="2"/>
        <end position="103"/>
    </location>
</feature>
<dbReference type="PANTHER" id="PTHR33048">
    <property type="entry name" value="PTH11-LIKE INTEGRAL MEMBRANE PROTEIN (AFU_ORTHOLOGUE AFUA_5G11245)"/>
    <property type="match status" value="1"/>
</dbReference>
<protein>
    <recommendedName>
        <fullName evidence="7">Rhodopsin domain-containing protein</fullName>
    </recommendedName>
</protein>
<dbReference type="GO" id="GO:0016020">
    <property type="term" value="C:membrane"/>
    <property type="evidence" value="ECO:0007669"/>
    <property type="project" value="UniProtKB-SubCell"/>
</dbReference>
<comment type="similarity">
    <text evidence="5">Belongs to the SAT4 family.</text>
</comment>
<evidence type="ECO:0000256" key="5">
    <source>
        <dbReference type="ARBA" id="ARBA00038359"/>
    </source>
</evidence>
<evidence type="ECO:0000313" key="9">
    <source>
        <dbReference type="Proteomes" id="UP001172101"/>
    </source>
</evidence>
<evidence type="ECO:0000259" key="7">
    <source>
        <dbReference type="Pfam" id="PF20684"/>
    </source>
</evidence>
<dbReference type="AlphaFoldDB" id="A0AA39ZUB0"/>
<evidence type="ECO:0000256" key="1">
    <source>
        <dbReference type="ARBA" id="ARBA00004141"/>
    </source>
</evidence>
<evidence type="ECO:0000256" key="3">
    <source>
        <dbReference type="ARBA" id="ARBA00022989"/>
    </source>
</evidence>
<dbReference type="RefSeq" id="XP_060290676.1">
    <property type="nucleotide sequence ID" value="XM_060438893.1"/>
</dbReference>
<feature type="transmembrane region" description="Helical" evidence="6">
    <location>
        <begin position="15"/>
        <end position="37"/>
    </location>
</feature>
<feature type="transmembrane region" description="Helical" evidence="6">
    <location>
        <begin position="68"/>
        <end position="89"/>
    </location>
</feature>
<dbReference type="InterPro" id="IPR049326">
    <property type="entry name" value="Rhodopsin_dom_fungi"/>
</dbReference>
<dbReference type="Proteomes" id="UP001172101">
    <property type="component" value="Unassembled WGS sequence"/>
</dbReference>
<organism evidence="8 9">
    <name type="scientific">Lasiosphaeria miniovina</name>
    <dbReference type="NCBI Taxonomy" id="1954250"/>
    <lineage>
        <taxon>Eukaryota</taxon>
        <taxon>Fungi</taxon>
        <taxon>Dikarya</taxon>
        <taxon>Ascomycota</taxon>
        <taxon>Pezizomycotina</taxon>
        <taxon>Sordariomycetes</taxon>
        <taxon>Sordariomycetidae</taxon>
        <taxon>Sordariales</taxon>
        <taxon>Lasiosphaeriaceae</taxon>
        <taxon>Lasiosphaeria</taxon>
    </lineage>
</organism>
<keyword evidence="4 6" id="KW-0472">Membrane</keyword>
<dbReference type="GeneID" id="85322163"/>
<keyword evidence="2 6" id="KW-0812">Transmembrane</keyword>
<keyword evidence="3 6" id="KW-1133">Transmembrane helix</keyword>
<name>A0AA39ZUB0_9PEZI</name>